<evidence type="ECO:0000313" key="2">
    <source>
        <dbReference type="EMBL" id="VHO01585.1"/>
    </source>
</evidence>
<dbReference type="EMBL" id="LR584267">
    <property type="protein sequence ID" value="VHO01585.1"/>
    <property type="molecule type" value="Genomic_DNA"/>
</dbReference>
<dbReference type="InterPro" id="IPR036388">
    <property type="entry name" value="WH-like_DNA-bd_sf"/>
</dbReference>
<dbReference type="Proteomes" id="UP000324288">
    <property type="component" value="Chromosome"/>
</dbReference>
<dbReference type="AlphaFoldDB" id="A0A5E4A016"/>
<name>A0A5E4A016_9ACTN</name>
<protein>
    <recommendedName>
        <fullName evidence="1">RNA polymerase sigma-70 ECF-like HTH domain-containing protein</fullName>
    </recommendedName>
</protein>
<dbReference type="SUPFAM" id="SSF88659">
    <property type="entry name" value="Sigma3 and sigma4 domains of RNA polymerase sigma factors"/>
    <property type="match status" value="1"/>
</dbReference>
<sequence>MAQNEKHDNYKVPYLTPKGRLIQLNVPEFPDDDDLRRQLADLDSRPKWAQVYLDGVYAEYRERDNRRRSDISADAIGAEGADHFAAAQPDHAETVESGLTVELLLGSLPKRKREVLELHVLQGYRFTEIATDLTASARGSAQMGCVSFAGVPLMTCVR</sequence>
<dbReference type="Gene3D" id="1.10.10.10">
    <property type="entry name" value="Winged helix-like DNA-binding domain superfamily/Winged helix DNA-binding domain"/>
    <property type="match status" value="1"/>
</dbReference>
<dbReference type="InterPro" id="IPR053812">
    <property type="entry name" value="HTH_Sigma70_ECF-like"/>
</dbReference>
<dbReference type="Pfam" id="PF07638">
    <property type="entry name" value="Sigma70_ECF"/>
    <property type="match status" value="1"/>
</dbReference>
<evidence type="ECO:0000313" key="3">
    <source>
        <dbReference type="Proteomes" id="UP000324288"/>
    </source>
</evidence>
<gene>
    <name evidence="2" type="ORF">LC603019_01518</name>
</gene>
<evidence type="ECO:0000259" key="1">
    <source>
        <dbReference type="Pfam" id="PF07638"/>
    </source>
</evidence>
<reference evidence="2 3" key="1">
    <citation type="submission" date="2019-04" db="EMBL/GenBank/DDBJ databases">
        <authorList>
            <person name="Seth-Smith MB H."/>
            <person name="Seth-Smith H."/>
        </authorList>
    </citation>
    <scope>NUCLEOTIDE SEQUENCE [LARGE SCALE GENOMIC DNA]</scope>
    <source>
        <strain evidence="2">USB-603019</strain>
    </source>
</reference>
<dbReference type="InterPro" id="IPR013324">
    <property type="entry name" value="RNA_pol_sigma_r3/r4-like"/>
</dbReference>
<feature type="domain" description="RNA polymerase sigma-70 ECF-like HTH" evidence="1">
    <location>
        <begin position="61"/>
        <end position="138"/>
    </location>
</feature>
<accession>A0A5E4A016</accession>
<organism evidence="2 3">
    <name type="scientific">Lawsonella clevelandensis</name>
    <dbReference type="NCBI Taxonomy" id="1528099"/>
    <lineage>
        <taxon>Bacteria</taxon>
        <taxon>Bacillati</taxon>
        <taxon>Actinomycetota</taxon>
        <taxon>Actinomycetes</taxon>
        <taxon>Mycobacteriales</taxon>
        <taxon>Lawsonellaceae</taxon>
        <taxon>Lawsonella</taxon>
    </lineage>
</organism>
<keyword evidence="3" id="KW-1185">Reference proteome</keyword>
<dbReference type="RefSeq" id="WP_197736936.1">
    <property type="nucleotide sequence ID" value="NZ_LR584267.1"/>
</dbReference>
<proteinExistence type="predicted"/>